<keyword evidence="9" id="KW-1185">Reference proteome</keyword>
<name>D0LL36_HALO1</name>
<feature type="compositionally biased region" description="Low complexity" evidence="6">
    <location>
        <begin position="570"/>
        <end position="579"/>
    </location>
</feature>
<reference evidence="8 9" key="1">
    <citation type="journal article" date="2010" name="Stand. Genomic Sci.">
        <title>Complete genome sequence of Haliangium ochraceum type strain (SMP-2).</title>
        <authorList>
            <consortium name="US DOE Joint Genome Institute (JGI-PGF)"/>
            <person name="Ivanova N."/>
            <person name="Daum C."/>
            <person name="Lang E."/>
            <person name="Abt B."/>
            <person name="Kopitz M."/>
            <person name="Saunders E."/>
            <person name="Lapidus A."/>
            <person name="Lucas S."/>
            <person name="Glavina Del Rio T."/>
            <person name="Nolan M."/>
            <person name="Tice H."/>
            <person name="Copeland A."/>
            <person name="Cheng J.F."/>
            <person name="Chen F."/>
            <person name="Bruce D."/>
            <person name="Goodwin L."/>
            <person name="Pitluck S."/>
            <person name="Mavromatis K."/>
            <person name="Pati A."/>
            <person name="Mikhailova N."/>
            <person name="Chen A."/>
            <person name="Palaniappan K."/>
            <person name="Land M."/>
            <person name="Hauser L."/>
            <person name="Chang Y.J."/>
            <person name="Jeffries C.D."/>
            <person name="Detter J.C."/>
            <person name="Brettin T."/>
            <person name="Rohde M."/>
            <person name="Goker M."/>
            <person name="Bristow J."/>
            <person name="Markowitz V."/>
            <person name="Eisen J.A."/>
            <person name="Hugenholtz P."/>
            <person name="Kyrpides N.C."/>
            <person name="Klenk H.P."/>
        </authorList>
    </citation>
    <scope>NUCLEOTIDE SEQUENCE [LARGE SCALE GENOMIC DNA]</scope>
    <source>
        <strain evidence="9">DSM 14365 / CIP 107738 / JCM 11303 / AJ 13395 / SMP-2</strain>
    </source>
</reference>
<dbReference type="PANTHER" id="PTHR19211">
    <property type="entry name" value="ATP-BINDING TRANSPORT PROTEIN-RELATED"/>
    <property type="match status" value="1"/>
</dbReference>
<dbReference type="InterPro" id="IPR032524">
    <property type="entry name" value="ABC_tran_C"/>
</dbReference>
<dbReference type="AlphaFoldDB" id="D0LL36"/>
<dbReference type="PROSITE" id="PS00211">
    <property type="entry name" value="ABC_TRANSPORTER_1"/>
    <property type="match status" value="2"/>
</dbReference>
<evidence type="ECO:0000313" key="8">
    <source>
        <dbReference type="EMBL" id="ACY18532.1"/>
    </source>
</evidence>
<evidence type="ECO:0000256" key="5">
    <source>
        <dbReference type="ARBA" id="ARBA00074044"/>
    </source>
</evidence>
<dbReference type="EMBL" id="CP001804">
    <property type="protein sequence ID" value="ACY18532.1"/>
    <property type="molecule type" value="Genomic_DNA"/>
</dbReference>
<dbReference type="Proteomes" id="UP000001880">
    <property type="component" value="Chromosome"/>
</dbReference>
<organism evidence="8 9">
    <name type="scientific">Haliangium ochraceum (strain DSM 14365 / JCM 11303 / SMP-2)</name>
    <dbReference type="NCBI Taxonomy" id="502025"/>
    <lineage>
        <taxon>Bacteria</taxon>
        <taxon>Pseudomonadati</taxon>
        <taxon>Myxococcota</taxon>
        <taxon>Polyangia</taxon>
        <taxon>Haliangiales</taxon>
        <taxon>Kofleriaceae</taxon>
        <taxon>Haliangium</taxon>
    </lineage>
</organism>
<dbReference type="PANTHER" id="PTHR19211:SF14">
    <property type="entry name" value="ATP-BINDING CASSETTE SUB-FAMILY F MEMBER 1"/>
    <property type="match status" value="1"/>
</dbReference>
<evidence type="ECO:0000256" key="4">
    <source>
        <dbReference type="ARBA" id="ARBA00061551"/>
    </source>
</evidence>
<evidence type="ECO:0000256" key="6">
    <source>
        <dbReference type="SAM" id="MobiDB-lite"/>
    </source>
</evidence>
<dbReference type="Pfam" id="PF00005">
    <property type="entry name" value="ABC_tran"/>
    <property type="match status" value="2"/>
</dbReference>
<protein>
    <recommendedName>
        <fullName evidence="5">Probable ATP-binding protein YbiT</fullName>
    </recommendedName>
</protein>
<evidence type="ECO:0000313" key="9">
    <source>
        <dbReference type="Proteomes" id="UP000001880"/>
    </source>
</evidence>
<dbReference type="InterPro" id="IPR003593">
    <property type="entry name" value="AAA+_ATPase"/>
</dbReference>
<keyword evidence="2" id="KW-0547">Nucleotide-binding</keyword>
<dbReference type="InterPro" id="IPR003439">
    <property type="entry name" value="ABC_transporter-like_ATP-bd"/>
</dbReference>
<feature type="domain" description="ABC transporter" evidence="7">
    <location>
        <begin position="329"/>
        <end position="543"/>
    </location>
</feature>
<dbReference type="FunFam" id="3.40.50.300:FF:000070">
    <property type="entry name" value="Putative ABC transporter ATP-binding component"/>
    <property type="match status" value="1"/>
</dbReference>
<dbReference type="GO" id="GO:0016887">
    <property type="term" value="F:ATP hydrolysis activity"/>
    <property type="evidence" value="ECO:0007669"/>
    <property type="project" value="InterPro"/>
</dbReference>
<comment type="similarity">
    <text evidence="4">Belongs to the ABC transporter superfamily. ABCF family. YbiT subfamily.</text>
</comment>
<dbReference type="STRING" id="502025.Hoch_6057"/>
<sequence>MVLEDVALLFGSRVIFENLGMRLDESDRIGLVGPNGSGKTSLLRIMAGQQEIDRGNLTHARGVRVGYLPQELAVAGGTGLLDFIISSVPGRTQVEEELAEAEAEIESVSASSDADTDQLMALAERVAELHERLDHFERFFSEHEAMRILAGLGFETSDHGRDLAEFSGGWQMRAVLAGLLFQRPEVLLLDEPTNHLDMPSVAWFSAFLKRYPRCFVLISHDREFLNEQINRVVSLEPEGVRSYPGDLDNYVKQRAEEEIILENKAKNIEREREHLERFIERFRAKASKATLVQSRVKALEKLEDVTLYQKRKVMHITFPPTSRTVGEVMRVDKVRKAYGDHVVFPGVNLSVRRGEKIGIIGVNGAGKTTLLKMMAGELGVDAGAMHIGNGVKVGYYAQHHADTLDVSATVYEAVQRANPDAEVGRVRAILGAFLFSGDDVDKQVSVLSGGERARVALARLLVDPGNLLLMDEPTNHLDLQSSESLAESLTKFDGSLVFVSHNRSLIRTVATKIWNVEAGRVEVYAGSLDEYLYSSQLRRDGGEVPAATGGAAAARRAPGGSGGARESEAKAAPPAAPEKAQGKGSREEEKARKRRAAELRKKRAQVVGPLEKKVASLEKRITELEEVQSERSAKLSDPAVYEDSGKRDTLLNAFQDDQTKLDELTGRWEVAQAQLDEALSSFDAEVGE</sequence>
<evidence type="ECO:0000256" key="3">
    <source>
        <dbReference type="ARBA" id="ARBA00022840"/>
    </source>
</evidence>
<dbReference type="FunFam" id="3.40.50.300:FF:000011">
    <property type="entry name" value="Putative ABC transporter ATP-binding component"/>
    <property type="match status" value="1"/>
</dbReference>
<feature type="domain" description="ABC transporter" evidence="7">
    <location>
        <begin position="1"/>
        <end position="262"/>
    </location>
</feature>
<dbReference type="HOGENOM" id="CLU_000604_36_0_7"/>
<evidence type="ECO:0000256" key="2">
    <source>
        <dbReference type="ARBA" id="ARBA00022741"/>
    </source>
</evidence>
<accession>D0LL36</accession>
<keyword evidence="3" id="KW-0067">ATP-binding</keyword>
<dbReference type="CDD" id="cd03221">
    <property type="entry name" value="ABCF_EF-3"/>
    <property type="match status" value="2"/>
</dbReference>
<dbReference type="eggNOG" id="COG0488">
    <property type="taxonomic scope" value="Bacteria"/>
</dbReference>
<dbReference type="InterPro" id="IPR050611">
    <property type="entry name" value="ABCF"/>
</dbReference>
<dbReference type="InterPro" id="IPR037118">
    <property type="entry name" value="Val-tRNA_synth_C_sf"/>
</dbReference>
<dbReference type="SMART" id="SM00382">
    <property type="entry name" value="AAA"/>
    <property type="match status" value="2"/>
</dbReference>
<feature type="compositionally biased region" description="Basic and acidic residues" evidence="6">
    <location>
        <begin position="580"/>
        <end position="599"/>
    </location>
</feature>
<gene>
    <name evidence="8" type="ordered locus">Hoch_6057</name>
</gene>
<dbReference type="InterPro" id="IPR032781">
    <property type="entry name" value="ABC_tran_Xtn"/>
</dbReference>
<dbReference type="Pfam" id="PF16326">
    <property type="entry name" value="ABC_tran_CTD"/>
    <property type="match status" value="1"/>
</dbReference>
<dbReference type="InterPro" id="IPR027417">
    <property type="entry name" value="P-loop_NTPase"/>
</dbReference>
<dbReference type="Pfam" id="PF12848">
    <property type="entry name" value="ABC_tran_Xtn"/>
    <property type="match status" value="1"/>
</dbReference>
<dbReference type="InterPro" id="IPR017871">
    <property type="entry name" value="ABC_transporter-like_CS"/>
</dbReference>
<dbReference type="PROSITE" id="PS50893">
    <property type="entry name" value="ABC_TRANSPORTER_2"/>
    <property type="match status" value="2"/>
</dbReference>
<dbReference type="GO" id="GO:0005524">
    <property type="term" value="F:ATP binding"/>
    <property type="evidence" value="ECO:0007669"/>
    <property type="project" value="UniProtKB-KW"/>
</dbReference>
<dbReference type="Gene3D" id="3.40.50.300">
    <property type="entry name" value="P-loop containing nucleotide triphosphate hydrolases"/>
    <property type="match status" value="2"/>
</dbReference>
<dbReference type="KEGG" id="hoh:Hoch_6057"/>
<evidence type="ECO:0000256" key="1">
    <source>
        <dbReference type="ARBA" id="ARBA00022737"/>
    </source>
</evidence>
<dbReference type="Gene3D" id="1.10.287.380">
    <property type="entry name" value="Valyl-tRNA synthetase, C-terminal domain"/>
    <property type="match status" value="1"/>
</dbReference>
<feature type="region of interest" description="Disordered" evidence="6">
    <location>
        <begin position="542"/>
        <end position="602"/>
    </location>
</feature>
<proteinExistence type="inferred from homology"/>
<feature type="compositionally biased region" description="Low complexity" evidence="6">
    <location>
        <begin position="543"/>
        <end position="558"/>
    </location>
</feature>
<dbReference type="SUPFAM" id="SSF52540">
    <property type="entry name" value="P-loop containing nucleoside triphosphate hydrolases"/>
    <property type="match status" value="2"/>
</dbReference>
<keyword evidence="1" id="KW-0677">Repeat</keyword>
<dbReference type="GO" id="GO:0003677">
    <property type="term" value="F:DNA binding"/>
    <property type="evidence" value="ECO:0007669"/>
    <property type="project" value="InterPro"/>
</dbReference>
<evidence type="ECO:0000259" key="7">
    <source>
        <dbReference type="PROSITE" id="PS50893"/>
    </source>
</evidence>
<dbReference type="RefSeq" id="WP_012831124.1">
    <property type="nucleotide sequence ID" value="NC_013440.1"/>
</dbReference>